<dbReference type="InterPro" id="IPR047854">
    <property type="entry name" value="RFC_lid"/>
</dbReference>
<dbReference type="GO" id="GO:0005524">
    <property type="term" value="F:ATP binding"/>
    <property type="evidence" value="ECO:0007669"/>
    <property type="project" value="UniProtKB-KW"/>
</dbReference>
<dbReference type="GO" id="GO:0003689">
    <property type="term" value="F:DNA clamp loader activity"/>
    <property type="evidence" value="ECO:0007669"/>
    <property type="project" value="TreeGrafter"/>
</dbReference>
<dbReference type="NCBIfam" id="NF001679">
    <property type="entry name" value="PRK00440.1"/>
    <property type="match status" value="1"/>
</dbReference>
<dbReference type="OrthoDB" id="10249205at2759"/>
<dbReference type="STRING" id="947166.A0A1D1V397"/>
<keyword evidence="5" id="KW-0067">ATP-binding</keyword>
<evidence type="ECO:0000256" key="2">
    <source>
        <dbReference type="ARBA" id="ARBA00005378"/>
    </source>
</evidence>
<feature type="domain" description="AAA+ ATPase" evidence="9">
    <location>
        <begin position="111"/>
        <end position="243"/>
    </location>
</feature>
<dbReference type="SMART" id="SM00382">
    <property type="entry name" value="AAA"/>
    <property type="match status" value="1"/>
</dbReference>
<dbReference type="FunFam" id="1.20.272.10:FF:000011">
    <property type="entry name" value="Replication factor C subunit 2"/>
    <property type="match status" value="1"/>
</dbReference>
<dbReference type="CDD" id="cd18140">
    <property type="entry name" value="HLD_clamp_RFC"/>
    <property type="match status" value="1"/>
</dbReference>
<feature type="region of interest" description="Disordered" evidence="8">
    <location>
        <begin position="1"/>
        <end position="70"/>
    </location>
</feature>
<dbReference type="CDD" id="cd00009">
    <property type="entry name" value="AAA"/>
    <property type="match status" value="1"/>
</dbReference>
<sequence>MDKYLQKSKPATGAASTKPNTVKASSTTGSKPDSGDASTSRGTGKTKASSSSETEKRPVPSHNFFASKSTNNQSVKKNLPWVDKYRPKTISEIAFQSDVVAVLRKSLKGEDFPHFLFYGPPGTGKTSAILAVCREIFGPDLMRERILELNASDERGISVVREKVKTFAQYSNTSIRPDGKACPPFKVIILDEADSMTGAAQAALRRIMEKESKSTRFCLICNYISRIIEPLASRCARFRFKPLPTNVIKERLEEIGGKENVQIESKALDALIRASDGDLRRAITLLQSISKLNSDAKVKQNDVLELTGYIPDDTISTFLDTCKSNDYDRVQEFAQHLVYSGHGAGQLFAQLQETVLCNQTITDAQKAAIIDRIAIADHRLMDGADEHIQMMDVGAAVMQALTAY</sequence>
<keyword evidence="4" id="KW-0547">Nucleotide-binding</keyword>
<evidence type="ECO:0000313" key="11">
    <source>
        <dbReference type="Proteomes" id="UP000186922"/>
    </source>
</evidence>
<evidence type="ECO:0000256" key="8">
    <source>
        <dbReference type="SAM" id="MobiDB-lite"/>
    </source>
</evidence>
<keyword evidence="3" id="KW-0235">DNA replication</keyword>
<keyword evidence="6" id="KW-0539">Nucleus</keyword>
<dbReference type="GO" id="GO:0016887">
    <property type="term" value="F:ATP hydrolysis activity"/>
    <property type="evidence" value="ECO:0007669"/>
    <property type="project" value="InterPro"/>
</dbReference>
<feature type="compositionally biased region" description="Low complexity" evidence="8">
    <location>
        <begin position="38"/>
        <end position="52"/>
    </location>
</feature>
<dbReference type="Pfam" id="PF00004">
    <property type="entry name" value="AAA"/>
    <property type="match status" value="1"/>
</dbReference>
<evidence type="ECO:0000256" key="6">
    <source>
        <dbReference type="ARBA" id="ARBA00023242"/>
    </source>
</evidence>
<dbReference type="Gene3D" id="3.40.50.300">
    <property type="entry name" value="P-loop containing nucleotide triphosphate hydrolases"/>
    <property type="match status" value="1"/>
</dbReference>
<evidence type="ECO:0000259" key="9">
    <source>
        <dbReference type="SMART" id="SM00382"/>
    </source>
</evidence>
<dbReference type="SUPFAM" id="SSF48019">
    <property type="entry name" value="post-AAA+ oligomerization domain-like"/>
    <property type="match status" value="1"/>
</dbReference>
<comment type="subcellular location">
    <subcellularLocation>
        <location evidence="1">Nucleus</location>
    </subcellularLocation>
</comment>
<accession>A0A1D1V397</accession>
<dbReference type="InterPro" id="IPR050238">
    <property type="entry name" value="DNA_Rep/Repair_Clamp_Loader"/>
</dbReference>
<comment type="similarity">
    <text evidence="2">Belongs to the activator 1 small subunits family.</text>
</comment>
<dbReference type="SUPFAM" id="SSF52540">
    <property type="entry name" value="P-loop containing nucleoside triphosphate hydrolases"/>
    <property type="match status" value="1"/>
</dbReference>
<dbReference type="PANTHER" id="PTHR11669">
    <property type="entry name" value="REPLICATION FACTOR C / DNA POLYMERASE III GAMMA-TAU SUBUNIT"/>
    <property type="match status" value="1"/>
</dbReference>
<dbReference type="GO" id="GO:0006261">
    <property type="term" value="P:DNA-templated DNA replication"/>
    <property type="evidence" value="ECO:0007669"/>
    <property type="project" value="TreeGrafter"/>
</dbReference>
<organism evidence="10 11">
    <name type="scientific">Ramazzottius varieornatus</name>
    <name type="common">Water bear</name>
    <name type="synonym">Tardigrade</name>
    <dbReference type="NCBI Taxonomy" id="947166"/>
    <lineage>
        <taxon>Eukaryota</taxon>
        <taxon>Metazoa</taxon>
        <taxon>Ecdysozoa</taxon>
        <taxon>Tardigrada</taxon>
        <taxon>Eutardigrada</taxon>
        <taxon>Parachela</taxon>
        <taxon>Hypsibioidea</taxon>
        <taxon>Ramazzottiidae</taxon>
        <taxon>Ramazzottius</taxon>
    </lineage>
</organism>
<dbReference type="GO" id="GO:0006281">
    <property type="term" value="P:DNA repair"/>
    <property type="evidence" value="ECO:0007669"/>
    <property type="project" value="TreeGrafter"/>
</dbReference>
<proteinExistence type="inferred from homology"/>
<dbReference type="InterPro" id="IPR008921">
    <property type="entry name" value="DNA_pol3_clamp-load_cplx_C"/>
</dbReference>
<dbReference type="Gene3D" id="1.10.8.60">
    <property type="match status" value="1"/>
</dbReference>
<gene>
    <name evidence="10" type="primary">RvY_05219-1</name>
    <name evidence="10" type="synonym">RvY_05219.1</name>
    <name evidence="10" type="ORF">RvY_05219</name>
</gene>
<evidence type="ECO:0000256" key="3">
    <source>
        <dbReference type="ARBA" id="ARBA00022705"/>
    </source>
</evidence>
<evidence type="ECO:0000256" key="7">
    <source>
        <dbReference type="ARBA" id="ARBA00040745"/>
    </source>
</evidence>
<protein>
    <recommendedName>
        <fullName evidence="7">Replication factor C subunit 2</fullName>
    </recommendedName>
</protein>
<evidence type="ECO:0000256" key="1">
    <source>
        <dbReference type="ARBA" id="ARBA00004123"/>
    </source>
</evidence>
<comment type="caution">
    <text evidence="10">The sequence shown here is derived from an EMBL/GenBank/DDBJ whole genome shotgun (WGS) entry which is preliminary data.</text>
</comment>
<dbReference type="AlphaFoldDB" id="A0A1D1V397"/>
<dbReference type="Proteomes" id="UP000186922">
    <property type="component" value="Unassembled WGS sequence"/>
</dbReference>
<name>A0A1D1V397_RAMVA</name>
<reference evidence="10 11" key="1">
    <citation type="journal article" date="2016" name="Nat. Commun.">
        <title>Extremotolerant tardigrade genome and improved radiotolerance of human cultured cells by tardigrade-unique protein.</title>
        <authorList>
            <person name="Hashimoto T."/>
            <person name="Horikawa D.D."/>
            <person name="Saito Y."/>
            <person name="Kuwahara H."/>
            <person name="Kozuka-Hata H."/>
            <person name="Shin-I T."/>
            <person name="Minakuchi Y."/>
            <person name="Ohishi K."/>
            <person name="Motoyama A."/>
            <person name="Aizu T."/>
            <person name="Enomoto A."/>
            <person name="Kondo K."/>
            <person name="Tanaka S."/>
            <person name="Hara Y."/>
            <person name="Koshikawa S."/>
            <person name="Sagara H."/>
            <person name="Miura T."/>
            <person name="Yokobori S."/>
            <person name="Miyagawa K."/>
            <person name="Suzuki Y."/>
            <person name="Kubo T."/>
            <person name="Oyama M."/>
            <person name="Kohara Y."/>
            <person name="Fujiyama A."/>
            <person name="Arakawa K."/>
            <person name="Katayama T."/>
            <person name="Toyoda A."/>
            <person name="Kunieda T."/>
        </authorList>
    </citation>
    <scope>NUCLEOTIDE SEQUENCE [LARGE SCALE GENOMIC DNA]</scope>
    <source>
        <strain evidence="10 11">YOKOZUNA-1</strain>
    </source>
</reference>
<dbReference type="FunFam" id="3.40.50.300:FF:000237">
    <property type="entry name" value="replication factor C subunit 4"/>
    <property type="match status" value="1"/>
</dbReference>
<dbReference type="GO" id="GO:0005634">
    <property type="term" value="C:nucleus"/>
    <property type="evidence" value="ECO:0007669"/>
    <property type="project" value="UniProtKB-SubCell"/>
</dbReference>
<evidence type="ECO:0000256" key="5">
    <source>
        <dbReference type="ARBA" id="ARBA00022840"/>
    </source>
</evidence>
<dbReference type="GO" id="GO:0003677">
    <property type="term" value="F:DNA binding"/>
    <property type="evidence" value="ECO:0007669"/>
    <property type="project" value="InterPro"/>
</dbReference>
<dbReference type="InterPro" id="IPR013748">
    <property type="entry name" value="Rep_factorC_C"/>
</dbReference>
<feature type="compositionally biased region" description="Polar residues" evidence="8">
    <location>
        <begin position="14"/>
        <end position="31"/>
    </location>
</feature>
<evidence type="ECO:0000256" key="4">
    <source>
        <dbReference type="ARBA" id="ARBA00022741"/>
    </source>
</evidence>
<dbReference type="InterPro" id="IPR003959">
    <property type="entry name" value="ATPase_AAA_core"/>
</dbReference>
<dbReference type="GO" id="GO:0005663">
    <property type="term" value="C:DNA replication factor C complex"/>
    <property type="evidence" value="ECO:0007669"/>
    <property type="project" value="TreeGrafter"/>
</dbReference>
<dbReference type="InterPro" id="IPR027417">
    <property type="entry name" value="P-loop_NTPase"/>
</dbReference>
<dbReference type="Gene3D" id="1.20.272.10">
    <property type="match status" value="1"/>
</dbReference>
<dbReference type="EMBL" id="BDGG01000002">
    <property type="protein sequence ID" value="GAU93253.1"/>
    <property type="molecule type" value="Genomic_DNA"/>
</dbReference>
<keyword evidence="11" id="KW-1185">Reference proteome</keyword>
<dbReference type="InterPro" id="IPR003593">
    <property type="entry name" value="AAA+_ATPase"/>
</dbReference>
<evidence type="ECO:0000313" key="10">
    <source>
        <dbReference type="EMBL" id="GAU93253.1"/>
    </source>
</evidence>
<dbReference type="Pfam" id="PF21960">
    <property type="entry name" value="RCF1-5-like_lid"/>
    <property type="match status" value="1"/>
</dbReference>
<dbReference type="Pfam" id="PF08542">
    <property type="entry name" value="Rep_fac_C"/>
    <property type="match status" value="1"/>
</dbReference>
<dbReference type="PANTHER" id="PTHR11669:SF20">
    <property type="entry name" value="REPLICATION FACTOR C SUBUNIT 4"/>
    <property type="match status" value="1"/>
</dbReference>